<feature type="compositionally biased region" description="Low complexity" evidence="8">
    <location>
        <begin position="74"/>
        <end position="94"/>
    </location>
</feature>
<name>A0A409XUS6_PSICY</name>
<dbReference type="Pfam" id="PF14474">
    <property type="entry name" value="RTC4"/>
    <property type="match status" value="1"/>
</dbReference>
<dbReference type="EMBL" id="NHYD01000343">
    <property type="protein sequence ID" value="PPQ94434.1"/>
    <property type="molecule type" value="Genomic_DNA"/>
</dbReference>
<feature type="compositionally biased region" description="Acidic residues" evidence="8">
    <location>
        <begin position="100"/>
        <end position="112"/>
    </location>
</feature>
<keyword evidence="6" id="KW-0963">Cytoplasm</keyword>
<feature type="region of interest" description="Disordered" evidence="8">
    <location>
        <begin position="217"/>
        <end position="536"/>
    </location>
</feature>
<evidence type="ECO:0000313" key="11">
    <source>
        <dbReference type="Proteomes" id="UP000283269"/>
    </source>
</evidence>
<feature type="region of interest" description="Disordered" evidence="8">
    <location>
        <begin position="848"/>
        <end position="1137"/>
    </location>
</feature>
<evidence type="ECO:0000256" key="2">
    <source>
        <dbReference type="ARBA" id="ARBA00004123"/>
    </source>
</evidence>
<evidence type="ECO:0000256" key="3">
    <source>
        <dbReference type="ARBA" id="ARBA00004496"/>
    </source>
</evidence>
<dbReference type="GO" id="GO:0005737">
    <property type="term" value="C:cytoplasm"/>
    <property type="evidence" value="ECO:0007669"/>
    <property type="project" value="UniProtKB-SubCell"/>
</dbReference>
<dbReference type="OrthoDB" id="128308at2759"/>
<evidence type="ECO:0000256" key="7">
    <source>
        <dbReference type="ARBA" id="ARBA00023242"/>
    </source>
</evidence>
<feature type="compositionally biased region" description="Basic and acidic residues" evidence="8">
    <location>
        <begin position="936"/>
        <end position="947"/>
    </location>
</feature>
<proteinExistence type="inferred from homology"/>
<keyword evidence="11" id="KW-1185">Reference proteome</keyword>
<feature type="compositionally biased region" description="Basic and acidic residues" evidence="8">
    <location>
        <begin position="234"/>
        <end position="244"/>
    </location>
</feature>
<dbReference type="InterPro" id="IPR028094">
    <property type="entry name" value="RTC4_C"/>
</dbReference>
<feature type="compositionally biased region" description="Polar residues" evidence="8">
    <location>
        <begin position="1125"/>
        <end position="1137"/>
    </location>
</feature>
<dbReference type="AlphaFoldDB" id="A0A409XUS6"/>
<evidence type="ECO:0000259" key="9">
    <source>
        <dbReference type="SMART" id="SM01312"/>
    </source>
</evidence>
<feature type="compositionally biased region" description="Acidic residues" evidence="8">
    <location>
        <begin position="439"/>
        <end position="451"/>
    </location>
</feature>
<feature type="compositionally biased region" description="Polar residues" evidence="8">
    <location>
        <begin position="126"/>
        <end position="161"/>
    </location>
</feature>
<feature type="compositionally biased region" description="Basic and acidic residues" evidence="8">
    <location>
        <begin position="848"/>
        <end position="857"/>
    </location>
</feature>
<comment type="caution">
    <text evidence="10">The sequence shown here is derived from an EMBL/GenBank/DDBJ whole genome shotgun (WGS) entry which is preliminary data.</text>
</comment>
<evidence type="ECO:0000256" key="1">
    <source>
        <dbReference type="ARBA" id="ARBA00002738"/>
    </source>
</evidence>
<evidence type="ECO:0000256" key="5">
    <source>
        <dbReference type="ARBA" id="ARBA00015162"/>
    </source>
</evidence>
<dbReference type="STRING" id="93625.A0A409XUS6"/>
<dbReference type="SMART" id="SM01312">
    <property type="entry name" value="RTC4"/>
    <property type="match status" value="1"/>
</dbReference>
<dbReference type="PANTHER" id="PTHR41391">
    <property type="entry name" value="RESTRICTION OF TELOMERE CAPPING PROTEIN 4"/>
    <property type="match status" value="1"/>
</dbReference>
<feature type="compositionally biased region" description="Basic and acidic residues" evidence="8">
    <location>
        <begin position="291"/>
        <end position="302"/>
    </location>
</feature>
<dbReference type="PANTHER" id="PTHR41391:SF1">
    <property type="entry name" value="RESTRICTION OF TELOMERE CAPPING PROTEIN 4"/>
    <property type="match status" value="1"/>
</dbReference>
<feature type="compositionally biased region" description="Polar residues" evidence="8">
    <location>
        <begin position="1041"/>
        <end position="1053"/>
    </location>
</feature>
<evidence type="ECO:0000313" key="10">
    <source>
        <dbReference type="EMBL" id="PPQ94434.1"/>
    </source>
</evidence>
<dbReference type="Proteomes" id="UP000283269">
    <property type="component" value="Unassembled WGS sequence"/>
</dbReference>
<feature type="compositionally biased region" description="Low complexity" evidence="8">
    <location>
        <begin position="280"/>
        <end position="290"/>
    </location>
</feature>
<gene>
    <name evidence="10" type="ORF">CVT25_002525</name>
</gene>
<feature type="compositionally biased region" description="Low complexity" evidence="8">
    <location>
        <begin position="49"/>
        <end position="59"/>
    </location>
</feature>
<reference evidence="10 11" key="1">
    <citation type="journal article" date="2018" name="Evol. Lett.">
        <title>Horizontal gene cluster transfer increased hallucinogenic mushroom diversity.</title>
        <authorList>
            <person name="Reynolds H.T."/>
            <person name="Vijayakumar V."/>
            <person name="Gluck-Thaler E."/>
            <person name="Korotkin H.B."/>
            <person name="Matheny P.B."/>
            <person name="Slot J.C."/>
        </authorList>
    </citation>
    <scope>NUCLEOTIDE SEQUENCE [LARGE SCALE GENOMIC DNA]</scope>
    <source>
        <strain evidence="10 11">2631</strain>
    </source>
</reference>
<evidence type="ECO:0000256" key="6">
    <source>
        <dbReference type="ARBA" id="ARBA00022490"/>
    </source>
</evidence>
<feature type="region of interest" description="Disordered" evidence="8">
    <location>
        <begin position="786"/>
        <end position="813"/>
    </location>
</feature>
<protein>
    <recommendedName>
        <fullName evidence="5">Restriction of telomere capping protein 4</fullName>
    </recommendedName>
</protein>
<feature type="compositionally biased region" description="Basic and acidic residues" evidence="8">
    <location>
        <begin position="864"/>
        <end position="892"/>
    </location>
</feature>
<dbReference type="InterPro" id="IPR039024">
    <property type="entry name" value="RTC4"/>
</dbReference>
<feature type="domain" description="Restriction of telomere capping protein 4 C-terminal" evidence="9">
    <location>
        <begin position="652"/>
        <end position="789"/>
    </location>
</feature>
<feature type="compositionally biased region" description="Basic and acidic residues" evidence="8">
    <location>
        <begin position="1001"/>
        <end position="1016"/>
    </location>
</feature>
<feature type="compositionally biased region" description="Basic and acidic residues" evidence="8">
    <location>
        <begin position="492"/>
        <end position="505"/>
    </location>
</feature>
<feature type="compositionally biased region" description="Polar residues" evidence="8">
    <location>
        <begin position="264"/>
        <end position="278"/>
    </location>
</feature>
<comment type="subcellular location">
    <subcellularLocation>
        <location evidence="3">Cytoplasm</location>
    </subcellularLocation>
    <subcellularLocation>
        <location evidence="2">Nucleus</location>
    </subcellularLocation>
</comment>
<feature type="compositionally biased region" description="Basic and acidic residues" evidence="8">
    <location>
        <begin position="317"/>
        <end position="334"/>
    </location>
</feature>
<comment type="similarity">
    <text evidence="4">Belongs to the RTC4 family.</text>
</comment>
<comment type="function">
    <text evidence="1">May be involved in a process influencing telomere capping.</text>
</comment>
<evidence type="ECO:0000256" key="4">
    <source>
        <dbReference type="ARBA" id="ARBA00009461"/>
    </source>
</evidence>
<feature type="compositionally biased region" description="Basic and acidic residues" evidence="8">
    <location>
        <begin position="968"/>
        <end position="979"/>
    </location>
</feature>
<keyword evidence="7" id="KW-0539">Nucleus</keyword>
<accession>A0A409XUS6</accession>
<evidence type="ECO:0000256" key="8">
    <source>
        <dbReference type="SAM" id="MobiDB-lite"/>
    </source>
</evidence>
<feature type="compositionally biased region" description="Polar residues" evidence="8">
    <location>
        <begin position="1103"/>
        <end position="1116"/>
    </location>
</feature>
<feature type="compositionally biased region" description="Polar residues" evidence="8">
    <location>
        <begin position="469"/>
        <end position="479"/>
    </location>
</feature>
<organism evidence="10 11">
    <name type="scientific">Psilocybe cyanescens</name>
    <dbReference type="NCBI Taxonomy" id="93625"/>
    <lineage>
        <taxon>Eukaryota</taxon>
        <taxon>Fungi</taxon>
        <taxon>Dikarya</taxon>
        <taxon>Basidiomycota</taxon>
        <taxon>Agaricomycotina</taxon>
        <taxon>Agaricomycetes</taxon>
        <taxon>Agaricomycetidae</taxon>
        <taxon>Agaricales</taxon>
        <taxon>Agaricineae</taxon>
        <taxon>Strophariaceae</taxon>
        <taxon>Psilocybe</taxon>
    </lineage>
</organism>
<sequence length="1137" mass="127102">MEGMNIRLKNEGKTLENDTGSRLTTRPETLKDRQYLEKPTFGRQKTHVSQGGSRSSSESRGSKFKPVLPEVPRSKNIVSSSSSRSQSSHIRSLIAAKTLEEDENDDDDELDLLSESSQHGSEHDPSSSLKPVNNSRRTNPSVTKHTHISTKTVKSNKSQKQAGRGIDETTGLEYHPQFLPQSVLKSLSFKKNKPQDNKQEYFTPSLSNSTLDVLVSKENKLPGNNGPSSWDLVPEQKGKEKAEILDLTSSPAKGWDDSDAKSPSPLSGKSANSNRPATPSSPSGSYLPLPDRSRYDNNETPKQDSGNARSKMRPRHIPKDRTTLDATENRDRNGRKYTKSIISTTKTVDARSRSESVQIVSPKQKMKGPAKPAPFPVKALDEDLQPRSKPVDKPKKVPGSSTRAPKLFPLFVSGQPGQATDKSNNIKGKGKNKDILNITEDEEEDEGEDSEDERRKKLKPKAFPISKELFSSTNTSRSLGSAGKRLSEASSGDERSSKKSRKGLDNHFAPAKRRSIASQNRQPFDDEGDPLSFGPRVDPSTLCPFCDTPLPSDPTPMLTNLMEMTMKKAKRDPRPSNPLGVKAPLTTYITVCQRHRFETQILPEAESKGWPKNIKWKKVGGRVLKMKDFLKALIEDPGNDLVLEPGSTDWEVLAGINVGKSKKRKKKSPKAMSIFWMEFMGEVEKKGLRAVSGFHGQFASFERAQPGYYGEMGSVIIHQTLYNMFPPEDIEPTLVSPLTPTEFVQRILVPEVALHLIMEDRGLEGEEGVKEALGILRESSTYGVAMFPEDGGESGLTQKHDSQSKMGAGDMIVMERARKRRKELAAEDEKEDEERRLQEELNERIRVQEAEEKSRQEKKLRKERQKDLDSGKLSESVERPRMRPRPIPKDRTAASSMCSESDTDEDNGLSRGNRNRNDIGEHVKRRMGSSDASNSSDREMEQDQDSRRRSRSRSTASDQSDIELGEYNTRRPSSEEWRRSPFATESLNLNTAMPARHPKSPSRDLSRLSLEYDSKSGNEAVVDGGRQHSRSKSRNGARSAMTHSSETHIQVDSSDGDVEFVEITKTPKRQHRQHMAVDDEDTPRPIPTQRLPPLEEARRRSANKTSQPKSGTSKQSLDPEETYSYMFTSSSSQGERC</sequence>
<feature type="region of interest" description="Disordered" evidence="8">
    <location>
        <begin position="1"/>
        <end position="174"/>
    </location>
</feature>
<dbReference type="GO" id="GO:0005634">
    <property type="term" value="C:nucleus"/>
    <property type="evidence" value="ECO:0007669"/>
    <property type="project" value="UniProtKB-SubCell"/>
</dbReference>
<feature type="compositionally biased region" description="Basic and acidic residues" evidence="8">
    <location>
        <begin position="379"/>
        <end position="395"/>
    </location>
</feature>
<feature type="compositionally biased region" description="Polar residues" evidence="8">
    <location>
        <begin position="17"/>
        <end position="27"/>
    </location>
</feature>
<dbReference type="InParanoid" id="A0A409XUS6"/>